<dbReference type="Pfam" id="PF12239">
    <property type="entry name" value="DUF3605"/>
    <property type="match status" value="1"/>
</dbReference>
<protein>
    <recommendedName>
        <fullName evidence="4">N-acetylglucosamine-induced protein 1</fullName>
    </recommendedName>
</protein>
<feature type="compositionally biased region" description="Low complexity" evidence="1">
    <location>
        <begin position="13"/>
        <end position="28"/>
    </location>
</feature>
<sequence length="333" mass="37936">MGSIAKTEMGLDTTSTSTTNRIRSISGSQETFLIAAGAEAEATPPATPSPSPPPPPPPLEAPAAAASPADLWWQTNQPVQARTATCPAFLRQLSAKDVGILSTPDAAYATLPWARVRAIVARNELHRFQRAPSQLYRYLEFNAALKRQWGSVIRFVLQRRLGWEEEEEEEGEEQEEKQEKQEKQDEKQEKELELDVGGGHLETNRTRTRTQRTREERTRLRFTDPEANVKILWNDWPYGIDERIVHLVVWTKFVLEDDEATGDLRDDVRAEIQSFVDRTFVRHVGEENVIWFKNWSSLKSVHAVEHFHVMLFDPDPDFVDRVTGGDVPLSRKV</sequence>
<feature type="compositionally biased region" description="Basic and acidic residues" evidence="1">
    <location>
        <begin position="177"/>
        <end position="193"/>
    </location>
</feature>
<feature type="region of interest" description="Disordered" evidence="1">
    <location>
        <begin position="1"/>
        <end position="64"/>
    </location>
</feature>
<evidence type="ECO:0008006" key="4">
    <source>
        <dbReference type="Google" id="ProtNLM"/>
    </source>
</evidence>
<dbReference type="PANTHER" id="PTHR35020:SF4">
    <property type="entry name" value="N-ACETYLGLUCOSAMINE-INDUCED PROTEIN 1"/>
    <property type="match status" value="1"/>
</dbReference>
<feature type="compositionally biased region" description="Low complexity" evidence="1">
    <location>
        <begin position="35"/>
        <end position="44"/>
    </location>
</feature>
<feature type="compositionally biased region" description="Pro residues" evidence="1">
    <location>
        <begin position="45"/>
        <end position="60"/>
    </location>
</feature>
<keyword evidence="3" id="KW-1185">Reference proteome</keyword>
<dbReference type="Proteomes" id="UP001629113">
    <property type="component" value="Unassembled WGS sequence"/>
</dbReference>
<comment type="caution">
    <text evidence="2">The sequence shown here is derived from an EMBL/GenBank/DDBJ whole genome shotgun (WGS) entry which is preliminary data.</text>
</comment>
<name>A0ABR4PNF4_9HELO</name>
<feature type="region of interest" description="Disordered" evidence="1">
    <location>
        <begin position="166"/>
        <end position="216"/>
    </location>
</feature>
<reference evidence="2 3" key="1">
    <citation type="submission" date="2024-06" db="EMBL/GenBank/DDBJ databases">
        <title>Complete genome of Phlyctema vagabunda strain 19-DSS-EL-015.</title>
        <authorList>
            <person name="Fiorenzani C."/>
        </authorList>
    </citation>
    <scope>NUCLEOTIDE SEQUENCE [LARGE SCALE GENOMIC DNA]</scope>
    <source>
        <strain evidence="2 3">19-DSS-EL-015</strain>
    </source>
</reference>
<dbReference type="InterPro" id="IPR022036">
    <property type="entry name" value="DUF3605"/>
</dbReference>
<dbReference type="EMBL" id="JBFCZG010000003">
    <property type="protein sequence ID" value="KAL3424861.1"/>
    <property type="molecule type" value="Genomic_DNA"/>
</dbReference>
<organism evidence="2 3">
    <name type="scientific">Phlyctema vagabunda</name>
    <dbReference type="NCBI Taxonomy" id="108571"/>
    <lineage>
        <taxon>Eukaryota</taxon>
        <taxon>Fungi</taxon>
        <taxon>Dikarya</taxon>
        <taxon>Ascomycota</taxon>
        <taxon>Pezizomycotina</taxon>
        <taxon>Leotiomycetes</taxon>
        <taxon>Helotiales</taxon>
        <taxon>Dermateaceae</taxon>
        <taxon>Phlyctema</taxon>
    </lineage>
</organism>
<feature type="compositionally biased region" description="Acidic residues" evidence="1">
    <location>
        <begin position="166"/>
        <end position="176"/>
    </location>
</feature>
<evidence type="ECO:0000313" key="3">
    <source>
        <dbReference type="Proteomes" id="UP001629113"/>
    </source>
</evidence>
<accession>A0ABR4PNF4</accession>
<proteinExistence type="predicted"/>
<evidence type="ECO:0000256" key="1">
    <source>
        <dbReference type="SAM" id="MobiDB-lite"/>
    </source>
</evidence>
<gene>
    <name evidence="2" type="ORF">PVAG01_04142</name>
</gene>
<evidence type="ECO:0000313" key="2">
    <source>
        <dbReference type="EMBL" id="KAL3424861.1"/>
    </source>
</evidence>
<dbReference type="PANTHER" id="PTHR35020">
    <property type="entry name" value="N-ACETYLGLUCOSAMINE-INDUCED PROTEIN 1"/>
    <property type="match status" value="1"/>
</dbReference>